<dbReference type="InterPro" id="IPR013630">
    <property type="entry name" value="Methyltransf_Zn-bd_dom_put"/>
</dbReference>
<dbReference type="CDD" id="cd02440">
    <property type="entry name" value="AdoMet_MTases"/>
    <property type="match status" value="1"/>
</dbReference>
<proteinExistence type="predicted"/>
<dbReference type="Pfam" id="PF08421">
    <property type="entry name" value="Methyltransf_13"/>
    <property type="match status" value="1"/>
</dbReference>
<evidence type="ECO:0000259" key="1">
    <source>
        <dbReference type="Pfam" id="PF08421"/>
    </source>
</evidence>
<dbReference type="InterPro" id="IPR038576">
    <property type="entry name" value="Methyltransf_Zn-bd_dom_put_sf"/>
</dbReference>
<gene>
    <name evidence="3" type="ORF">A3C16_06020</name>
</gene>
<dbReference type="PANTHER" id="PTHR43861">
    <property type="entry name" value="TRANS-ACONITATE 2-METHYLTRANSFERASE-RELATED"/>
    <property type="match status" value="1"/>
</dbReference>
<comment type="caution">
    <text evidence="3">The sequence shown here is derived from an EMBL/GenBank/DDBJ whole genome shotgun (WGS) entry which is preliminary data.</text>
</comment>
<dbReference type="Pfam" id="PF08484">
    <property type="entry name" value="Methyltransf_14"/>
    <property type="match status" value="1"/>
</dbReference>
<dbReference type="PANTHER" id="PTHR43861:SF5">
    <property type="entry name" value="BLL5978 PROTEIN"/>
    <property type="match status" value="1"/>
</dbReference>
<dbReference type="InterPro" id="IPR013691">
    <property type="entry name" value="MeTrfase_14"/>
</dbReference>
<dbReference type="Pfam" id="PF13489">
    <property type="entry name" value="Methyltransf_23"/>
    <property type="match status" value="1"/>
</dbReference>
<evidence type="ECO:0000313" key="4">
    <source>
        <dbReference type="Proteomes" id="UP000177811"/>
    </source>
</evidence>
<organism evidence="3 4">
    <name type="scientific">Candidatus Sungbacteria bacterium RIFCSPHIGHO2_02_FULL_51_29</name>
    <dbReference type="NCBI Taxonomy" id="1802273"/>
    <lineage>
        <taxon>Bacteria</taxon>
        <taxon>Candidatus Sungiibacteriota</taxon>
    </lineage>
</organism>
<feature type="domain" description="C-methyltransferase" evidence="2">
    <location>
        <begin position="258"/>
        <end position="415"/>
    </location>
</feature>
<dbReference type="EMBL" id="MHQL01000053">
    <property type="protein sequence ID" value="OHA01842.1"/>
    <property type="molecule type" value="Genomic_DNA"/>
</dbReference>
<dbReference type="Gene3D" id="3.40.50.150">
    <property type="entry name" value="Vaccinia Virus protein VP39"/>
    <property type="match status" value="1"/>
</dbReference>
<name>A0A1G2KTA3_9BACT</name>
<reference evidence="3 4" key="1">
    <citation type="journal article" date="2016" name="Nat. Commun.">
        <title>Thousands of microbial genomes shed light on interconnected biogeochemical processes in an aquifer system.</title>
        <authorList>
            <person name="Anantharaman K."/>
            <person name="Brown C.T."/>
            <person name="Hug L.A."/>
            <person name="Sharon I."/>
            <person name="Castelle C.J."/>
            <person name="Probst A.J."/>
            <person name="Thomas B.C."/>
            <person name="Singh A."/>
            <person name="Wilkins M.J."/>
            <person name="Karaoz U."/>
            <person name="Brodie E.L."/>
            <person name="Williams K.H."/>
            <person name="Hubbard S.S."/>
            <person name="Banfield J.F."/>
        </authorList>
    </citation>
    <scope>NUCLEOTIDE SEQUENCE [LARGE SCALE GENOMIC DNA]</scope>
</reference>
<dbReference type="InterPro" id="IPR029063">
    <property type="entry name" value="SAM-dependent_MTases_sf"/>
</dbReference>
<evidence type="ECO:0008006" key="5">
    <source>
        <dbReference type="Google" id="ProtNLM"/>
    </source>
</evidence>
<sequence length="420" mass="46102">MRTTRSESTLCKNKTFCRVCGGRRLETVISLGAMPPANAFTKKEKQNVPELLFPLACTFCHACGFVGLLDIVSPELLFGNYVYVSSTSPTFVAHFEEFAGSVSQRFAFPAGSLILDIGSNDGILLRPFKGRGWRVLGVDPATAIAAQANENGITTIPAFFTPGLAHTVRVTSGKAHVISATSVFPHIDDLDSVIAGVKDLLHDNGVFIIEAYYLPDIVEKRLFDTIYHEHLSYFTVKTLATLLARLGMEMFDAEKTDTHGGSLRAFIQKKNGPHTICAAVAQFIANENRARMGDIETFRAFARTIEENKRNLTGLLSDLKRQEKRIAAYGAAAKGNTLLNYFGIGADVISYVVDDSPWKQGLYTPGMKIPVVAAEALESMPPDYLLILAWNFAEPIMRKCSAFRERGGKFIIPVPEPRIA</sequence>
<dbReference type="AlphaFoldDB" id="A0A1G2KTA3"/>
<dbReference type="Gene3D" id="6.20.50.110">
    <property type="entry name" value="Methyltransferase, zinc-binding domain"/>
    <property type="match status" value="1"/>
</dbReference>
<evidence type="ECO:0000313" key="3">
    <source>
        <dbReference type="EMBL" id="OHA01842.1"/>
    </source>
</evidence>
<dbReference type="Gene3D" id="6.10.250.3100">
    <property type="match status" value="1"/>
</dbReference>
<feature type="domain" description="Methyltransferase putative zinc binding" evidence="1">
    <location>
        <begin position="17"/>
        <end position="78"/>
    </location>
</feature>
<evidence type="ECO:0000259" key="2">
    <source>
        <dbReference type="Pfam" id="PF08484"/>
    </source>
</evidence>
<dbReference type="Proteomes" id="UP000177811">
    <property type="component" value="Unassembled WGS sequence"/>
</dbReference>
<dbReference type="SUPFAM" id="SSF53335">
    <property type="entry name" value="S-adenosyl-L-methionine-dependent methyltransferases"/>
    <property type="match status" value="1"/>
</dbReference>
<protein>
    <recommendedName>
        <fullName evidence="5">Methyltransferase</fullName>
    </recommendedName>
</protein>
<accession>A0A1G2KTA3</accession>
<dbReference type="Gene3D" id="3.40.50.720">
    <property type="entry name" value="NAD(P)-binding Rossmann-like Domain"/>
    <property type="match status" value="1"/>
</dbReference>